<evidence type="ECO:0000313" key="1">
    <source>
        <dbReference type="EMBL" id="OMJ88778.1"/>
    </source>
</evidence>
<dbReference type="AlphaFoldDB" id="A0A1R2CIE7"/>
<gene>
    <name evidence="1" type="ORF">SteCoe_9244</name>
</gene>
<reference evidence="1 2" key="1">
    <citation type="submission" date="2016-11" db="EMBL/GenBank/DDBJ databases">
        <title>The macronuclear genome of Stentor coeruleus: a giant cell with tiny introns.</title>
        <authorList>
            <person name="Slabodnick M."/>
            <person name="Ruby J.G."/>
            <person name="Reiff S.B."/>
            <person name="Swart E.C."/>
            <person name="Gosai S."/>
            <person name="Prabakaran S."/>
            <person name="Witkowska E."/>
            <person name="Larue G.E."/>
            <person name="Fisher S."/>
            <person name="Freeman R.M."/>
            <person name="Gunawardena J."/>
            <person name="Chu W."/>
            <person name="Stover N.A."/>
            <person name="Gregory B.D."/>
            <person name="Nowacki M."/>
            <person name="Derisi J."/>
            <person name="Roy S.W."/>
            <person name="Marshall W.F."/>
            <person name="Sood P."/>
        </authorList>
    </citation>
    <scope>NUCLEOTIDE SEQUENCE [LARGE SCALE GENOMIC DNA]</scope>
    <source>
        <strain evidence="1">WM001</strain>
    </source>
</reference>
<comment type="caution">
    <text evidence="1">The sequence shown here is derived from an EMBL/GenBank/DDBJ whole genome shotgun (WGS) entry which is preliminary data.</text>
</comment>
<keyword evidence="2" id="KW-1185">Reference proteome</keyword>
<sequence>MSLKSQCRKFALFTLRHIINTSLILSFSKWKNFRKNRLTITNHSRIPKHLSLNLSPTVAKNINKITETRIQRPKSVKSESQCESPIDFGSRLHQKAQEIEQKKENIRKSLEPEYSFTPKISKNTPKWLNSRLKKGKDVKKEKDVKNEEVAVVSGNCVLGVSSYTPNLKGLLEKKIFAQGNKANINRNSAKIMPQRKISCVPGFSDDPPKENYGFFF</sequence>
<evidence type="ECO:0000313" key="2">
    <source>
        <dbReference type="Proteomes" id="UP000187209"/>
    </source>
</evidence>
<name>A0A1R2CIE7_9CILI</name>
<dbReference type="Proteomes" id="UP000187209">
    <property type="component" value="Unassembled WGS sequence"/>
</dbReference>
<dbReference type="EMBL" id="MPUH01000142">
    <property type="protein sequence ID" value="OMJ88778.1"/>
    <property type="molecule type" value="Genomic_DNA"/>
</dbReference>
<accession>A0A1R2CIE7</accession>
<organism evidence="1 2">
    <name type="scientific">Stentor coeruleus</name>
    <dbReference type="NCBI Taxonomy" id="5963"/>
    <lineage>
        <taxon>Eukaryota</taxon>
        <taxon>Sar</taxon>
        <taxon>Alveolata</taxon>
        <taxon>Ciliophora</taxon>
        <taxon>Postciliodesmatophora</taxon>
        <taxon>Heterotrichea</taxon>
        <taxon>Heterotrichida</taxon>
        <taxon>Stentoridae</taxon>
        <taxon>Stentor</taxon>
    </lineage>
</organism>
<protein>
    <submittedName>
        <fullName evidence="1">Uncharacterized protein</fullName>
    </submittedName>
</protein>
<proteinExistence type="predicted"/>